<evidence type="ECO:0000313" key="2">
    <source>
        <dbReference type="EMBL" id="CAE6479276.1"/>
    </source>
</evidence>
<evidence type="ECO:0000256" key="1">
    <source>
        <dbReference type="SAM" id="MobiDB-lite"/>
    </source>
</evidence>
<dbReference type="AlphaFoldDB" id="A0A8H3H1P2"/>
<reference evidence="2" key="1">
    <citation type="submission" date="2021-01" db="EMBL/GenBank/DDBJ databases">
        <authorList>
            <person name="Kaushik A."/>
        </authorList>
    </citation>
    <scope>NUCLEOTIDE SEQUENCE</scope>
    <source>
        <strain evidence="2">AG3-T5</strain>
    </source>
</reference>
<accession>A0A8H3H1P2</accession>
<proteinExistence type="predicted"/>
<sequence length="130" mass="14774">MESDRRHPLDTLGSLVWDLQSDESVVYRTEQKLAIPCLQGQDEYARVRELLKEAKEFYEWPPPPRSQSDRGTKRQRTGQSKYDGSLDSVSENEPNNISIDPYEDSDDSFDSEELEPPNNAGPTRQVAGEG</sequence>
<evidence type="ECO:0000313" key="3">
    <source>
        <dbReference type="Proteomes" id="UP000663841"/>
    </source>
</evidence>
<feature type="compositionally biased region" description="Polar residues" evidence="1">
    <location>
        <begin position="77"/>
        <end position="98"/>
    </location>
</feature>
<name>A0A8H3H1P2_9AGAM</name>
<protein>
    <submittedName>
        <fullName evidence="2">Uncharacterized protein</fullName>
    </submittedName>
</protein>
<dbReference type="EMBL" id="CAJMWW010000648">
    <property type="protein sequence ID" value="CAE6479276.1"/>
    <property type="molecule type" value="Genomic_DNA"/>
</dbReference>
<dbReference type="Proteomes" id="UP000663841">
    <property type="component" value="Unassembled WGS sequence"/>
</dbReference>
<gene>
    <name evidence="2" type="ORF">RDB_LOCUS202268</name>
</gene>
<organism evidence="2 3">
    <name type="scientific">Rhizoctonia solani</name>
    <dbReference type="NCBI Taxonomy" id="456999"/>
    <lineage>
        <taxon>Eukaryota</taxon>
        <taxon>Fungi</taxon>
        <taxon>Dikarya</taxon>
        <taxon>Basidiomycota</taxon>
        <taxon>Agaricomycotina</taxon>
        <taxon>Agaricomycetes</taxon>
        <taxon>Cantharellales</taxon>
        <taxon>Ceratobasidiaceae</taxon>
        <taxon>Rhizoctonia</taxon>
    </lineage>
</organism>
<feature type="compositionally biased region" description="Acidic residues" evidence="1">
    <location>
        <begin position="101"/>
        <end position="115"/>
    </location>
</feature>
<feature type="region of interest" description="Disordered" evidence="1">
    <location>
        <begin position="55"/>
        <end position="130"/>
    </location>
</feature>
<comment type="caution">
    <text evidence="2">The sequence shown here is derived from an EMBL/GenBank/DDBJ whole genome shotgun (WGS) entry which is preliminary data.</text>
</comment>